<protein>
    <submittedName>
        <fullName evidence="4 6">NAD(P)-binding protein</fullName>
    </submittedName>
</protein>
<evidence type="ECO:0000313" key="6">
    <source>
        <dbReference type="RefSeq" id="XP_033534965.1"/>
    </source>
</evidence>
<dbReference type="Pfam" id="PF05368">
    <property type="entry name" value="NmrA"/>
    <property type="match status" value="1"/>
</dbReference>
<name>A0A6G1G5K3_9PEZI</name>
<dbReference type="CDD" id="cd05259">
    <property type="entry name" value="PCBER_SDR_a"/>
    <property type="match status" value="1"/>
</dbReference>
<dbReference type="Gene3D" id="3.90.25.10">
    <property type="entry name" value="UDP-galactose 4-epimerase, domain 1"/>
    <property type="match status" value="1"/>
</dbReference>
<dbReference type="InterPro" id="IPR036291">
    <property type="entry name" value="NAD(P)-bd_dom_sf"/>
</dbReference>
<sequence length="313" mass="34384">MASQAPKVLIFGATGVIGRFITAALVDSKPSLGRLGIFTSANTVETKPAQIKSLQDQGVDVIVGDVRSESDVRDAYAGFDTVVSAVGRNVIADQIELIRIAEATPNIRRFFPSEYGTDIEFGPQSAGEKPHQQKLKVRGFIREQVKRLEYTYLVTGPYSDLYIGRSNGNIEAGGFDVQRKKAVLLGTGNEKIALTTMSDVGKLLVAAIQHPDASRNRALIVNSFVTTPKEILAEYERQTDSKWEVSYTPLEDLKTREEQLWSAGNPIATLYTLRRIWTEGGTLYNRPRDNALIGDPDTESLEHAVGEAIKKNA</sequence>
<evidence type="ECO:0000256" key="1">
    <source>
        <dbReference type="ARBA" id="ARBA00022857"/>
    </source>
</evidence>
<dbReference type="InterPro" id="IPR051609">
    <property type="entry name" value="NmrA/Isoflavone_reductase-like"/>
</dbReference>
<evidence type="ECO:0000256" key="2">
    <source>
        <dbReference type="ARBA" id="ARBA00023002"/>
    </source>
</evidence>
<dbReference type="PANTHER" id="PTHR47706">
    <property type="entry name" value="NMRA-LIKE FAMILY PROTEIN"/>
    <property type="match status" value="1"/>
</dbReference>
<dbReference type="GO" id="GO:0016491">
    <property type="term" value="F:oxidoreductase activity"/>
    <property type="evidence" value="ECO:0007669"/>
    <property type="project" value="UniProtKB-KW"/>
</dbReference>
<keyword evidence="5" id="KW-1185">Reference proteome</keyword>
<reference evidence="6" key="3">
    <citation type="submission" date="2025-04" db="UniProtKB">
        <authorList>
            <consortium name="RefSeq"/>
        </authorList>
    </citation>
    <scope>IDENTIFICATION</scope>
    <source>
        <strain evidence="6">CBS 781.70</strain>
    </source>
</reference>
<dbReference type="InterPro" id="IPR045312">
    <property type="entry name" value="PCBER-like"/>
</dbReference>
<dbReference type="OrthoDB" id="419598at2759"/>
<evidence type="ECO:0000313" key="4">
    <source>
        <dbReference type="EMBL" id="KAF1813334.1"/>
    </source>
</evidence>
<organism evidence="4">
    <name type="scientific">Eremomyces bilateralis CBS 781.70</name>
    <dbReference type="NCBI Taxonomy" id="1392243"/>
    <lineage>
        <taxon>Eukaryota</taxon>
        <taxon>Fungi</taxon>
        <taxon>Dikarya</taxon>
        <taxon>Ascomycota</taxon>
        <taxon>Pezizomycotina</taxon>
        <taxon>Dothideomycetes</taxon>
        <taxon>Dothideomycetes incertae sedis</taxon>
        <taxon>Eremomycetales</taxon>
        <taxon>Eremomycetaceae</taxon>
        <taxon>Eremomyces</taxon>
    </lineage>
</organism>
<dbReference type="GeneID" id="54417616"/>
<keyword evidence="2" id="KW-0560">Oxidoreductase</keyword>
<evidence type="ECO:0000259" key="3">
    <source>
        <dbReference type="Pfam" id="PF05368"/>
    </source>
</evidence>
<dbReference type="Gene3D" id="3.40.50.720">
    <property type="entry name" value="NAD(P)-binding Rossmann-like Domain"/>
    <property type="match status" value="1"/>
</dbReference>
<dbReference type="EMBL" id="ML975155">
    <property type="protein sequence ID" value="KAF1813334.1"/>
    <property type="molecule type" value="Genomic_DNA"/>
</dbReference>
<dbReference type="Proteomes" id="UP000504638">
    <property type="component" value="Unplaced"/>
</dbReference>
<keyword evidence="1" id="KW-0521">NADP</keyword>
<evidence type="ECO:0000313" key="5">
    <source>
        <dbReference type="Proteomes" id="UP000504638"/>
    </source>
</evidence>
<dbReference type="PANTHER" id="PTHR47706:SF11">
    <property type="entry name" value="ISOFLAVONE REDUCTASE FAMILY PROTEIN (AFU_ORTHOLOGUE AFUA_1G12510)"/>
    <property type="match status" value="1"/>
</dbReference>
<proteinExistence type="predicted"/>
<dbReference type="RefSeq" id="XP_033534965.1">
    <property type="nucleotide sequence ID" value="XM_033677046.1"/>
</dbReference>
<reference evidence="6" key="2">
    <citation type="submission" date="2020-04" db="EMBL/GenBank/DDBJ databases">
        <authorList>
            <consortium name="NCBI Genome Project"/>
        </authorList>
    </citation>
    <scope>NUCLEOTIDE SEQUENCE</scope>
    <source>
        <strain evidence="6">CBS 781.70</strain>
    </source>
</reference>
<dbReference type="InterPro" id="IPR008030">
    <property type="entry name" value="NmrA-like"/>
</dbReference>
<accession>A0A6G1G5K3</accession>
<dbReference type="SUPFAM" id="SSF51735">
    <property type="entry name" value="NAD(P)-binding Rossmann-fold domains"/>
    <property type="match status" value="1"/>
</dbReference>
<reference evidence="4 6" key="1">
    <citation type="submission" date="2020-01" db="EMBL/GenBank/DDBJ databases">
        <authorList>
            <consortium name="DOE Joint Genome Institute"/>
            <person name="Haridas S."/>
            <person name="Albert R."/>
            <person name="Binder M."/>
            <person name="Bloem J."/>
            <person name="Labutti K."/>
            <person name="Salamov A."/>
            <person name="Andreopoulos B."/>
            <person name="Baker S.E."/>
            <person name="Barry K."/>
            <person name="Bills G."/>
            <person name="Bluhm B.H."/>
            <person name="Cannon C."/>
            <person name="Castanera R."/>
            <person name="Culley D.E."/>
            <person name="Daum C."/>
            <person name="Ezra D."/>
            <person name="Gonzalez J.B."/>
            <person name="Henrissat B."/>
            <person name="Kuo A."/>
            <person name="Liang C."/>
            <person name="Lipzen A."/>
            <person name="Lutzoni F."/>
            <person name="Magnuson J."/>
            <person name="Mondo S."/>
            <person name="Nolan M."/>
            <person name="Ohm R."/>
            <person name="Pangilinan J."/>
            <person name="Park H.-J."/>
            <person name="Ramirez L."/>
            <person name="Alfaro M."/>
            <person name="Sun H."/>
            <person name="Tritt A."/>
            <person name="Yoshinaga Y."/>
            <person name="Zwiers L.-H."/>
            <person name="Turgeon B.G."/>
            <person name="Goodwin S.B."/>
            <person name="Spatafora J.W."/>
            <person name="Crous P.W."/>
            <person name="Grigoriev I.V."/>
        </authorList>
    </citation>
    <scope>NUCLEOTIDE SEQUENCE</scope>
    <source>
        <strain evidence="4 6">CBS 781.70</strain>
    </source>
</reference>
<feature type="domain" description="NmrA-like" evidence="3">
    <location>
        <begin position="7"/>
        <end position="255"/>
    </location>
</feature>
<dbReference type="AlphaFoldDB" id="A0A6G1G5K3"/>
<gene>
    <name evidence="4 6" type="ORF">P152DRAFT_415226</name>
</gene>